<dbReference type="EMBL" id="AGJK01000052">
    <property type="protein sequence ID" value="EHP92705.1"/>
    <property type="molecule type" value="Genomic_DNA"/>
</dbReference>
<dbReference type="Gene3D" id="1.20.1250.20">
    <property type="entry name" value="MFS general substrate transporter like domains"/>
    <property type="match status" value="2"/>
</dbReference>
<dbReference type="GeneID" id="72988497"/>
<dbReference type="RefSeq" id="WP_003599820.1">
    <property type="nucleotide sequence ID" value="NZ_AGJK01000052.1"/>
</dbReference>
<comment type="subcellular location">
    <subcellularLocation>
        <location evidence="1">Membrane</location>
        <topology evidence="1">Multi-pass membrane protein</topology>
    </subcellularLocation>
</comment>
<feature type="transmembrane region" description="Helical" evidence="9">
    <location>
        <begin position="107"/>
        <end position="129"/>
    </location>
</feature>
<feature type="transmembrane region" description="Helical" evidence="9">
    <location>
        <begin position="17"/>
        <end position="40"/>
    </location>
</feature>
<evidence type="ECO:0000256" key="4">
    <source>
        <dbReference type="ARBA" id="ARBA00022989"/>
    </source>
</evidence>
<evidence type="ECO:0000256" key="3">
    <source>
        <dbReference type="ARBA" id="ARBA00022692"/>
    </source>
</evidence>
<organism evidence="11 12">
    <name type="scientific">Methylorubrum extorquens DSM 13060</name>
    <dbReference type="NCBI Taxonomy" id="882800"/>
    <lineage>
        <taxon>Bacteria</taxon>
        <taxon>Pseudomonadati</taxon>
        <taxon>Pseudomonadota</taxon>
        <taxon>Alphaproteobacteria</taxon>
        <taxon>Hyphomicrobiales</taxon>
        <taxon>Methylobacteriaceae</taxon>
        <taxon>Methylorubrum</taxon>
    </lineage>
</organism>
<evidence type="ECO:0000256" key="7">
    <source>
        <dbReference type="ARBA" id="ARBA00058119"/>
    </source>
</evidence>
<protein>
    <recommendedName>
        <fullName evidence="8">Putative tartrate transporter</fullName>
    </recommendedName>
</protein>
<dbReference type="Pfam" id="PF07690">
    <property type="entry name" value="MFS_1"/>
    <property type="match status" value="1"/>
</dbReference>
<feature type="domain" description="Major facilitator superfamily (MFS) profile" evidence="10">
    <location>
        <begin position="17"/>
        <end position="422"/>
    </location>
</feature>
<evidence type="ECO:0000256" key="8">
    <source>
        <dbReference type="ARBA" id="ARBA00074139"/>
    </source>
</evidence>
<keyword evidence="4 9" id="KW-1133">Transmembrane helix</keyword>
<evidence type="ECO:0000256" key="6">
    <source>
        <dbReference type="ARBA" id="ARBA00038514"/>
    </source>
</evidence>
<dbReference type="PANTHER" id="PTHR43791">
    <property type="entry name" value="PERMEASE-RELATED"/>
    <property type="match status" value="1"/>
</dbReference>
<dbReference type="PANTHER" id="PTHR43791:SF36">
    <property type="entry name" value="TRANSPORTER, PUTATIVE (AFU_ORTHOLOGUE AFUA_6G08340)-RELATED"/>
    <property type="match status" value="1"/>
</dbReference>
<comment type="caution">
    <text evidence="11">The sequence shown here is derived from an EMBL/GenBank/DDBJ whole genome shotgun (WGS) entry which is preliminary data.</text>
</comment>
<gene>
    <name evidence="11" type="ORF">MetexDRAFT_2394</name>
</gene>
<evidence type="ECO:0000313" key="12">
    <source>
        <dbReference type="Proteomes" id="UP000004382"/>
    </source>
</evidence>
<dbReference type="GO" id="GO:0016020">
    <property type="term" value="C:membrane"/>
    <property type="evidence" value="ECO:0007669"/>
    <property type="project" value="UniProtKB-SubCell"/>
</dbReference>
<keyword evidence="3 9" id="KW-0812">Transmembrane</keyword>
<name>H1KID2_METEX</name>
<feature type="transmembrane region" description="Helical" evidence="9">
    <location>
        <begin position="175"/>
        <end position="197"/>
    </location>
</feature>
<feature type="transmembrane region" description="Helical" evidence="9">
    <location>
        <begin position="398"/>
        <end position="418"/>
    </location>
</feature>
<dbReference type="InterPro" id="IPR011701">
    <property type="entry name" value="MFS"/>
</dbReference>
<keyword evidence="5 9" id="KW-0472">Membrane</keyword>
<dbReference type="InterPro" id="IPR036259">
    <property type="entry name" value="MFS_trans_sf"/>
</dbReference>
<evidence type="ECO:0000259" key="10">
    <source>
        <dbReference type="PROSITE" id="PS50850"/>
    </source>
</evidence>
<evidence type="ECO:0000313" key="11">
    <source>
        <dbReference type="EMBL" id="EHP92705.1"/>
    </source>
</evidence>
<comment type="function">
    <text evidence="7">Component of the tartrate utilization system and may allow entry of tartrate and tartrate dehydrogenase.</text>
</comment>
<dbReference type="PROSITE" id="PS50850">
    <property type="entry name" value="MFS"/>
    <property type="match status" value="1"/>
</dbReference>
<feature type="transmembrane region" description="Helical" evidence="9">
    <location>
        <begin position="79"/>
        <end position="101"/>
    </location>
</feature>
<accession>H1KID2</accession>
<proteinExistence type="inferred from homology"/>
<dbReference type="PATRIC" id="fig|882800.3.peg.2344"/>
<feature type="transmembrane region" description="Helical" evidence="9">
    <location>
        <begin position="276"/>
        <end position="296"/>
    </location>
</feature>
<feature type="transmembrane region" description="Helical" evidence="9">
    <location>
        <begin position="308"/>
        <end position="337"/>
    </location>
</feature>
<sequence length="432" mass="46229">MDAALERATMRKVAWRLVPFICLLYFIAFIDRVNIGFAALTMNKDLGFSSAVFGFGAGIFFFGYFLFEVPSNIILDKVGARIWIARVMITWGIISGAFAFVQGEYSFYTLRFLLGAAEAGFFPGIILYLSYWFPARYRAGVVSLFMAAAPISVVLGSPISSALLGMEGVLGLHGWQWMFLIEAAPAVVLGVVVLFYMTDRPEKARWLSDEQRAWLVAEMNEEHARKQVSAKHGILAGMADPRVLALALIYFGTSAGLYTLGIWAPQIIKSFGLSTMAVGFLNGVPPTIAIIAMILWARHSDRTGERTWHVVIACLVASVGLMLAGGASSAVAVIAALSLVNVGISAAKPPLWAMPTMFLSGSAAAVGIATINSIGNLGGFVGPWAIGWIKDQTGSFTGGLIFVAGLLIFSAVVTLIVARTGQRPEPAGAVAR</sequence>
<dbReference type="FunFam" id="1.20.1250.20:FF:000126">
    <property type="entry name" value="MFS transporter permease"/>
    <property type="match status" value="1"/>
</dbReference>
<feature type="transmembrane region" description="Helical" evidence="9">
    <location>
        <begin position="46"/>
        <end position="67"/>
    </location>
</feature>
<dbReference type="InterPro" id="IPR020846">
    <property type="entry name" value="MFS_dom"/>
</dbReference>
<dbReference type="AlphaFoldDB" id="H1KID2"/>
<dbReference type="Proteomes" id="UP000004382">
    <property type="component" value="Unassembled WGS sequence"/>
</dbReference>
<feature type="transmembrane region" description="Helical" evidence="9">
    <location>
        <begin position="141"/>
        <end position="163"/>
    </location>
</feature>
<reference evidence="11 12" key="1">
    <citation type="submission" date="2011-09" db="EMBL/GenBank/DDBJ databases">
        <title>The draft genome of Methylobacterium extorquens DSM 13060.</title>
        <authorList>
            <consortium name="US DOE Joint Genome Institute (JGI-PGF)"/>
            <person name="Lucas S."/>
            <person name="Han J."/>
            <person name="Lapidus A."/>
            <person name="Cheng J.-F."/>
            <person name="Goodwin L."/>
            <person name="Pitluck S."/>
            <person name="Peters L."/>
            <person name="Land M.L."/>
            <person name="Hauser L."/>
            <person name="Koskimaki J."/>
            <person name="Halonen O."/>
            <person name="Pirttila A."/>
            <person name="Frank C."/>
            <person name="Woyke T.J."/>
        </authorList>
    </citation>
    <scope>NUCLEOTIDE SEQUENCE [LARGE SCALE GENOMIC DNA]</scope>
    <source>
        <strain evidence="11 12">DSM 13060</strain>
    </source>
</reference>
<evidence type="ECO:0000256" key="5">
    <source>
        <dbReference type="ARBA" id="ARBA00023136"/>
    </source>
</evidence>
<keyword evidence="2" id="KW-0813">Transport</keyword>
<feature type="transmembrane region" description="Helical" evidence="9">
    <location>
        <begin position="357"/>
        <end position="386"/>
    </location>
</feature>
<dbReference type="FunFam" id="1.20.1250.20:FF:000018">
    <property type="entry name" value="MFS transporter permease"/>
    <property type="match status" value="1"/>
</dbReference>
<feature type="transmembrane region" description="Helical" evidence="9">
    <location>
        <begin position="243"/>
        <end position="264"/>
    </location>
</feature>
<evidence type="ECO:0000256" key="2">
    <source>
        <dbReference type="ARBA" id="ARBA00022448"/>
    </source>
</evidence>
<dbReference type="SUPFAM" id="SSF103473">
    <property type="entry name" value="MFS general substrate transporter"/>
    <property type="match status" value="1"/>
</dbReference>
<dbReference type="CDD" id="cd17319">
    <property type="entry name" value="MFS_ExuT_GudP_like"/>
    <property type="match status" value="1"/>
</dbReference>
<evidence type="ECO:0000256" key="1">
    <source>
        <dbReference type="ARBA" id="ARBA00004141"/>
    </source>
</evidence>
<comment type="similarity">
    <text evidence="6">Belongs to the major facilitator superfamily. Phthalate permease family.</text>
</comment>
<evidence type="ECO:0000256" key="9">
    <source>
        <dbReference type="SAM" id="Phobius"/>
    </source>
</evidence>
<dbReference type="GO" id="GO:0022857">
    <property type="term" value="F:transmembrane transporter activity"/>
    <property type="evidence" value="ECO:0007669"/>
    <property type="project" value="InterPro"/>
</dbReference>